<comment type="similarity">
    <text evidence="2">Belongs to the chromate ion transporter (CHR) (TC 2.A.51) family.</text>
</comment>
<keyword evidence="9" id="KW-1185">Reference proteome</keyword>
<feature type="transmembrane region" description="Helical" evidence="7">
    <location>
        <begin position="82"/>
        <end position="105"/>
    </location>
</feature>
<name>A0A6L6PD93_9BURK</name>
<keyword evidence="6 7" id="KW-0472">Membrane</keyword>
<evidence type="ECO:0000256" key="3">
    <source>
        <dbReference type="ARBA" id="ARBA00022475"/>
    </source>
</evidence>
<dbReference type="GO" id="GO:0005886">
    <property type="term" value="C:plasma membrane"/>
    <property type="evidence" value="ECO:0007669"/>
    <property type="project" value="UniProtKB-SubCell"/>
</dbReference>
<keyword evidence="5 7" id="KW-1133">Transmembrane helix</keyword>
<sequence>MTPDTARPRPASLLDLFISFTILALQGFGGVLAVVQRELVERKKWLTPEEFIEDWAVAQIMPGPNVVNLSLMVGDRYFGLRGALTALAGMLCVPLLVVLGLALLYAQYGSHPGVAGALRGMAAVAAGMIAATGLKLASALRSHPLPRWLTTLIAALCVVCVLVLRLPLGYTLLIVGGVACALTWRKLKGAT</sequence>
<evidence type="ECO:0000256" key="2">
    <source>
        <dbReference type="ARBA" id="ARBA00005262"/>
    </source>
</evidence>
<keyword evidence="3" id="KW-1003">Cell membrane</keyword>
<dbReference type="Proteomes" id="UP000475582">
    <property type="component" value="Unassembled WGS sequence"/>
</dbReference>
<protein>
    <submittedName>
        <fullName evidence="8">Chromate transporter</fullName>
    </submittedName>
</protein>
<accession>A0A6L6PD93</accession>
<evidence type="ECO:0000256" key="1">
    <source>
        <dbReference type="ARBA" id="ARBA00004651"/>
    </source>
</evidence>
<dbReference type="PANTHER" id="PTHR43663">
    <property type="entry name" value="CHROMATE TRANSPORT PROTEIN-RELATED"/>
    <property type="match status" value="1"/>
</dbReference>
<dbReference type="EMBL" id="WNKY01000002">
    <property type="protein sequence ID" value="MTV36659.1"/>
    <property type="molecule type" value="Genomic_DNA"/>
</dbReference>
<dbReference type="Pfam" id="PF02417">
    <property type="entry name" value="Chromate_transp"/>
    <property type="match status" value="1"/>
</dbReference>
<comment type="caution">
    <text evidence="8">The sequence shown here is derived from an EMBL/GenBank/DDBJ whole genome shotgun (WGS) entry which is preliminary data.</text>
</comment>
<feature type="transmembrane region" description="Helical" evidence="7">
    <location>
        <begin position="148"/>
        <end position="164"/>
    </location>
</feature>
<proteinExistence type="inferred from homology"/>
<comment type="subcellular location">
    <subcellularLocation>
        <location evidence="1">Cell membrane</location>
        <topology evidence="1">Multi-pass membrane protein</topology>
    </subcellularLocation>
</comment>
<evidence type="ECO:0000256" key="7">
    <source>
        <dbReference type="SAM" id="Phobius"/>
    </source>
</evidence>
<dbReference type="OrthoDB" id="8596378at2"/>
<dbReference type="RefSeq" id="WP_155462015.1">
    <property type="nucleotide sequence ID" value="NZ_WNKY01000002.1"/>
</dbReference>
<dbReference type="PANTHER" id="PTHR43663:SF1">
    <property type="entry name" value="CHROMATE TRANSPORTER"/>
    <property type="match status" value="1"/>
</dbReference>
<evidence type="ECO:0000313" key="8">
    <source>
        <dbReference type="EMBL" id="MTV36659.1"/>
    </source>
</evidence>
<organism evidence="8 9">
    <name type="scientific">Duganella radicis</name>
    <dbReference type="NCBI Taxonomy" id="551988"/>
    <lineage>
        <taxon>Bacteria</taxon>
        <taxon>Pseudomonadati</taxon>
        <taxon>Pseudomonadota</taxon>
        <taxon>Betaproteobacteria</taxon>
        <taxon>Burkholderiales</taxon>
        <taxon>Oxalobacteraceae</taxon>
        <taxon>Telluria group</taxon>
        <taxon>Duganella</taxon>
    </lineage>
</organism>
<keyword evidence="4 7" id="KW-0812">Transmembrane</keyword>
<evidence type="ECO:0000256" key="4">
    <source>
        <dbReference type="ARBA" id="ARBA00022692"/>
    </source>
</evidence>
<feature type="transmembrane region" description="Helical" evidence="7">
    <location>
        <begin position="117"/>
        <end position="136"/>
    </location>
</feature>
<gene>
    <name evidence="8" type="ORF">GM676_03535</name>
</gene>
<dbReference type="InterPro" id="IPR003370">
    <property type="entry name" value="Chromate_transpt"/>
</dbReference>
<reference evidence="8 9" key="1">
    <citation type="submission" date="2019-11" db="EMBL/GenBank/DDBJ databases">
        <title>Type strains purchased from KCTC, JCM and DSMZ.</title>
        <authorList>
            <person name="Lu H."/>
        </authorList>
    </citation>
    <scope>NUCLEOTIDE SEQUENCE [LARGE SCALE GENOMIC DNA]</scope>
    <source>
        <strain evidence="8 9">KCTC 22382</strain>
    </source>
</reference>
<evidence type="ECO:0000256" key="6">
    <source>
        <dbReference type="ARBA" id="ARBA00023136"/>
    </source>
</evidence>
<evidence type="ECO:0000313" key="9">
    <source>
        <dbReference type="Proteomes" id="UP000475582"/>
    </source>
</evidence>
<dbReference type="AlphaFoldDB" id="A0A6L6PD93"/>
<dbReference type="GO" id="GO:0015109">
    <property type="term" value="F:chromate transmembrane transporter activity"/>
    <property type="evidence" value="ECO:0007669"/>
    <property type="project" value="InterPro"/>
</dbReference>
<feature type="transmembrane region" description="Helical" evidence="7">
    <location>
        <begin position="16"/>
        <end position="35"/>
    </location>
</feature>
<dbReference type="InterPro" id="IPR052518">
    <property type="entry name" value="CHR_Transporter"/>
</dbReference>
<evidence type="ECO:0000256" key="5">
    <source>
        <dbReference type="ARBA" id="ARBA00022989"/>
    </source>
</evidence>